<evidence type="ECO:0000256" key="1">
    <source>
        <dbReference type="SAM" id="MobiDB-lite"/>
    </source>
</evidence>
<feature type="region of interest" description="Disordered" evidence="1">
    <location>
        <begin position="120"/>
        <end position="162"/>
    </location>
</feature>
<keyword evidence="3" id="KW-0732">Signal</keyword>
<comment type="caution">
    <text evidence="4">The sequence shown here is derived from an EMBL/GenBank/DDBJ whole genome shotgun (WGS) entry which is preliminary data.</text>
</comment>
<evidence type="ECO:0000313" key="4">
    <source>
        <dbReference type="EMBL" id="KAK3954412.1"/>
    </source>
</evidence>
<protein>
    <submittedName>
        <fullName evidence="4">Uncharacterized protein</fullName>
    </submittedName>
</protein>
<keyword evidence="2" id="KW-0812">Transmembrane</keyword>
<accession>A0AAN6NYH2</accession>
<dbReference type="AlphaFoldDB" id="A0AAN6NYH2"/>
<reference evidence="4" key="2">
    <citation type="submission" date="2023-06" db="EMBL/GenBank/DDBJ databases">
        <authorList>
            <consortium name="Lawrence Berkeley National Laboratory"/>
            <person name="Mondo S.J."/>
            <person name="Hensen N."/>
            <person name="Bonometti L."/>
            <person name="Westerberg I."/>
            <person name="Brannstrom I.O."/>
            <person name="Guillou S."/>
            <person name="Cros-Aarteil S."/>
            <person name="Calhoun S."/>
            <person name="Haridas S."/>
            <person name="Kuo A."/>
            <person name="Pangilinan J."/>
            <person name="Riley R."/>
            <person name="Labutti K."/>
            <person name="Andreopoulos B."/>
            <person name="Lipzen A."/>
            <person name="Chen C."/>
            <person name="Yanf M."/>
            <person name="Daum C."/>
            <person name="Ng V."/>
            <person name="Clum A."/>
            <person name="Steindorff A."/>
            <person name="Ohm R."/>
            <person name="Martin F."/>
            <person name="Silar P."/>
            <person name="Natvig D."/>
            <person name="Lalanne C."/>
            <person name="Gautier V."/>
            <person name="Ament-Velasquez S.L."/>
            <person name="Kruys A."/>
            <person name="Hutchinson M.I."/>
            <person name="Powell A.J."/>
            <person name="Barry K."/>
            <person name="Miller A.N."/>
            <person name="Grigoriev I.V."/>
            <person name="Debuchy R."/>
            <person name="Gladieux P."/>
            <person name="Thoren M.H."/>
            <person name="Johannesson H."/>
        </authorList>
    </citation>
    <scope>NUCLEOTIDE SEQUENCE</scope>
    <source>
        <strain evidence="4">CBS 626.80</strain>
    </source>
</reference>
<feature type="chain" id="PRO_5042890802" evidence="3">
    <location>
        <begin position="25"/>
        <end position="162"/>
    </location>
</feature>
<keyword evidence="2" id="KW-1133">Transmembrane helix</keyword>
<feature type="compositionally biased region" description="Low complexity" evidence="1">
    <location>
        <begin position="137"/>
        <end position="153"/>
    </location>
</feature>
<keyword evidence="2" id="KW-0472">Membrane</keyword>
<organism evidence="4 5">
    <name type="scientific">Pseudoneurospora amorphoporcata</name>
    <dbReference type="NCBI Taxonomy" id="241081"/>
    <lineage>
        <taxon>Eukaryota</taxon>
        <taxon>Fungi</taxon>
        <taxon>Dikarya</taxon>
        <taxon>Ascomycota</taxon>
        <taxon>Pezizomycotina</taxon>
        <taxon>Sordariomycetes</taxon>
        <taxon>Sordariomycetidae</taxon>
        <taxon>Sordariales</taxon>
        <taxon>Sordariaceae</taxon>
        <taxon>Pseudoneurospora</taxon>
    </lineage>
</organism>
<keyword evidence="5" id="KW-1185">Reference proteome</keyword>
<proteinExistence type="predicted"/>
<name>A0AAN6NYH2_9PEZI</name>
<evidence type="ECO:0000313" key="5">
    <source>
        <dbReference type="Proteomes" id="UP001303222"/>
    </source>
</evidence>
<evidence type="ECO:0000256" key="3">
    <source>
        <dbReference type="SAM" id="SignalP"/>
    </source>
</evidence>
<feature type="transmembrane region" description="Helical" evidence="2">
    <location>
        <begin position="48"/>
        <end position="67"/>
    </location>
</feature>
<reference evidence="4" key="1">
    <citation type="journal article" date="2023" name="Mol. Phylogenet. Evol.">
        <title>Genome-scale phylogeny and comparative genomics of the fungal order Sordariales.</title>
        <authorList>
            <person name="Hensen N."/>
            <person name="Bonometti L."/>
            <person name="Westerberg I."/>
            <person name="Brannstrom I.O."/>
            <person name="Guillou S."/>
            <person name="Cros-Aarteil S."/>
            <person name="Calhoun S."/>
            <person name="Haridas S."/>
            <person name="Kuo A."/>
            <person name="Mondo S."/>
            <person name="Pangilinan J."/>
            <person name="Riley R."/>
            <person name="LaButti K."/>
            <person name="Andreopoulos B."/>
            <person name="Lipzen A."/>
            <person name="Chen C."/>
            <person name="Yan M."/>
            <person name="Daum C."/>
            <person name="Ng V."/>
            <person name="Clum A."/>
            <person name="Steindorff A."/>
            <person name="Ohm R.A."/>
            <person name="Martin F."/>
            <person name="Silar P."/>
            <person name="Natvig D.O."/>
            <person name="Lalanne C."/>
            <person name="Gautier V."/>
            <person name="Ament-Velasquez S.L."/>
            <person name="Kruys A."/>
            <person name="Hutchinson M.I."/>
            <person name="Powell A.J."/>
            <person name="Barry K."/>
            <person name="Miller A.N."/>
            <person name="Grigoriev I.V."/>
            <person name="Debuchy R."/>
            <person name="Gladieux P."/>
            <person name="Hiltunen Thoren M."/>
            <person name="Johannesson H."/>
        </authorList>
    </citation>
    <scope>NUCLEOTIDE SEQUENCE</scope>
    <source>
        <strain evidence="4">CBS 626.80</strain>
    </source>
</reference>
<dbReference type="EMBL" id="MU859090">
    <property type="protein sequence ID" value="KAK3954412.1"/>
    <property type="molecule type" value="Genomic_DNA"/>
</dbReference>
<feature type="signal peptide" evidence="3">
    <location>
        <begin position="1"/>
        <end position="24"/>
    </location>
</feature>
<dbReference type="Proteomes" id="UP001303222">
    <property type="component" value="Unassembled WGS sequence"/>
</dbReference>
<sequence>MPLFSTTHILRSSCLWSGLSLAWALPPPPHPNMLSTRSKPPKLQSSWNIMGALFPCVVIIIAVYFFAQHCYVRANRGFDQVESPQWTSSQLGEDGPDYQVVWLSDILGVMVTSDREIVGMARRQPPEEEEEEEESSSRTTMTTSTSSASSSAAPVPPTLHAF</sequence>
<evidence type="ECO:0000256" key="2">
    <source>
        <dbReference type="SAM" id="Phobius"/>
    </source>
</evidence>
<gene>
    <name evidence="4" type="ORF">QBC32DRAFT_207750</name>
</gene>